<dbReference type="HOGENOM" id="CLU_1129818_0_0_1"/>
<evidence type="ECO:0000313" key="3">
    <source>
        <dbReference type="Proteomes" id="UP000053259"/>
    </source>
</evidence>
<dbReference type="InParanoid" id="A0A0D1YHW1"/>
<dbReference type="Proteomes" id="UP000053259">
    <property type="component" value="Unassembled WGS sequence"/>
</dbReference>
<organism evidence="2 3">
    <name type="scientific">Verruconis gallopava</name>
    <dbReference type="NCBI Taxonomy" id="253628"/>
    <lineage>
        <taxon>Eukaryota</taxon>
        <taxon>Fungi</taxon>
        <taxon>Dikarya</taxon>
        <taxon>Ascomycota</taxon>
        <taxon>Pezizomycotina</taxon>
        <taxon>Dothideomycetes</taxon>
        <taxon>Pleosporomycetidae</taxon>
        <taxon>Venturiales</taxon>
        <taxon>Sympoventuriaceae</taxon>
        <taxon>Verruconis</taxon>
    </lineage>
</organism>
<dbReference type="GeneID" id="27315943"/>
<evidence type="ECO:0008006" key="4">
    <source>
        <dbReference type="Google" id="ProtNLM"/>
    </source>
</evidence>
<evidence type="ECO:0000256" key="1">
    <source>
        <dbReference type="SAM" id="MobiDB-lite"/>
    </source>
</evidence>
<dbReference type="AlphaFoldDB" id="A0A0D1YHW1"/>
<feature type="compositionally biased region" description="Polar residues" evidence="1">
    <location>
        <begin position="73"/>
        <end position="85"/>
    </location>
</feature>
<evidence type="ECO:0000313" key="2">
    <source>
        <dbReference type="EMBL" id="KIW00442.1"/>
    </source>
</evidence>
<feature type="region of interest" description="Disordered" evidence="1">
    <location>
        <begin position="132"/>
        <end position="163"/>
    </location>
</feature>
<dbReference type="RefSeq" id="XP_016210311.1">
    <property type="nucleotide sequence ID" value="XM_016361807.1"/>
</dbReference>
<dbReference type="SUPFAM" id="SSF58038">
    <property type="entry name" value="SNARE fusion complex"/>
    <property type="match status" value="1"/>
</dbReference>
<sequence>MEDRGLDCDKADREREQGTKSSGADLSKGDRSPWRGDVPTATHAVDEDGPTMNRCRTSNEDVADDAFDAPQSEAGTNVSRLPPTVQQSVGDAIVLPRRRLRRLGEDDETFLAGSANRAAEHDSCFLRDRVSQPGAAASNPERQRQSRNGASLSRADSSAEAADDESFTRLIDAELEALSVSVAKLRRIAEAMGREIEAQSRALAGMRAEVADDQQAVGKAAVVAAIAAAADRPVGAVRTRSEVNAL</sequence>
<feature type="compositionally biased region" description="Basic and acidic residues" evidence="1">
    <location>
        <begin position="1"/>
        <end position="18"/>
    </location>
</feature>
<proteinExistence type="predicted"/>
<dbReference type="Gene3D" id="1.20.5.110">
    <property type="match status" value="1"/>
</dbReference>
<keyword evidence="3" id="KW-1185">Reference proteome</keyword>
<gene>
    <name evidence="2" type="ORF">PV09_07970</name>
</gene>
<accession>A0A0D1YHW1</accession>
<name>A0A0D1YHW1_9PEZI</name>
<dbReference type="EMBL" id="KN847563">
    <property type="protein sequence ID" value="KIW00442.1"/>
    <property type="molecule type" value="Genomic_DNA"/>
</dbReference>
<reference evidence="2 3" key="1">
    <citation type="submission" date="2015-01" db="EMBL/GenBank/DDBJ databases">
        <title>The Genome Sequence of Ochroconis gallopava CBS43764.</title>
        <authorList>
            <consortium name="The Broad Institute Genomics Platform"/>
            <person name="Cuomo C."/>
            <person name="de Hoog S."/>
            <person name="Gorbushina A."/>
            <person name="Stielow B."/>
            <person name="Teixiera M."/>
            <person name="Abouelleil A."/>
            <person name="Chapman S.B."/>
            <person name="Priest M."/>
            <person name="Young S.K."/>
            <person name="Wortman J."/>
            <person name="Nusbaum C."/>
            <person name="Birren B."/>
        </authorList>
    </citation>
    <scope>NUCLEOTIDE SEQUENCE [LARGE SCALE GENOMIC DNA]</scope>
    <source>
        <strain evidence="2 3">CBS 43764</strain>
    </source>
</reference>
<feature type="region of interest" description="Disordered" evidence="1">
    <location>
        <begin position="1"/>
        <end position="85"/>
    </location>
</feature>
<feature type="compositionally biased region" description="Low complexity" evidence="1">
    <location>
        <begin position="150"/>
        <end position="160"/>
    </location>
</feature>
<dbReference type="CDD" id="cd15841">
    <property type="entry name" value="SNARE_Qc"/>
    <property type="match status" value="1"/>
</dbReference>
<protein>
    <recommendedName>
        <fullName evidence="4">t-SNARE coiled-coil homology domain-containing protein</fullName>
    </recommendedName>
</protein>
<dbReference type="VEuPathDB" id="FungiDB:PV09_07970"/>